<feature type="compositionally biased region" description="Pro residues" evidence="1">
    <location>
        <begin position="12"/>
        <end position="27"/>
    </location>
</feature>
<dbReference type="Pfam" id="PF09350">
    <property type="entry name" value="DJC28_CD"/>
    <property type="match status" value="1"/>
</dbReference>
<accession>A0AAW9QRE1</accession>
<reference evidence="3 4" key="1">
    <citation type="submission" date="2024-02" db="EMBL/GenBank/DDBJ databases">
        <title>Genome sequence of Aquincola sp. MAHUQ-54.</title>
        <authorList>
            <person name="Huq M.A."/>
        </authorList>
    </citation>
    <scope>NUCLEOTIDE SEQUENCE [LARGE SCALE GENOMIC DNA]</scope>
    <source>
        <strain evidence="3 4">MAHUQ-54</strain>
    </source>
</reference>
<gene>
    <name evidence="3" type="ORF">V4F39_24795</name>
</gene>
<dbReference type="AlphaFoldDB" id="A0AAW9QRE1"/>
<evidence type="ECO:0000313" key="3">
    <source>
        <dbReference type="EMBL" id="MEF7617155.1"/>
    </source>
</evidence>
<name>A0AAW9QRE1_9BURK</name>
<dbReference type="RefSeq" id="WP_332292842.1">
    <property type="nucleotide sequence ID" value="NZ_JAZIBG010000054.1"/>
</dbReference>
<feature type="region of interest" description="Disordered" evidence="1">
    <location>
        <begin position="1"/>
        <end position="72"/>
    </location>
</feature>
<dbReference type="EMBL" id="JAZIBG010000054">
    <property type="protein sequence ID" value="MEF7617155.1"/>
    <property type="molecule type" value="Genomic_DNA"/>
</dbReference>
<dbReference type="InterPro" id="IPR018961">
    <property type="entry name" value="DnaJ_homolog_subfam-C_membr-28"/>
</dbReference>
<feature type="compositionally biased region" description="Basic and acidic residues" evidence="1">
    <location>
        <begin position="29"/>
        <end position="54"/>
    </location>
</feature>
<evidence type="ECO:0000313" key="4">
    <source>
        <dbReference type="Proteomes" id="UP001336250"/>
    </source>
</evidence>
<evidence type="ECO:0000259" key="2">
    <source>
        <dbReference type="Pfam" id="PF09350"/>
    </source>
</evidence>
<evidence type="ECO:0000256" key="1">
    <source>
        <dbReference type="SAM" id="MobiDB-lite"/>
    </source>
</evidence>
<protein>
    <submittedName>
        <fullName evidence="3">DnaJ family domain-containing protein</fullName>
    </submittedName>
</protein>
<dbReference type="Proteomes" id="UP001336250">
    <property type="component" value="Unassembled WGS sequence"/>
</dbReference>
<keyword evidence="4" id="KW-1185">Reference proteome</keyword>
<organism evidence="3 4">
    <name type="scientific">Aquincola agrisoli</name>
    <dbReference type="NCBI Taxonomy" id="3119538"/>
    <lineage>
        <taxon>Bacteria</taxon>
        <taxon>Pseudomonadati</taxon>
        <taxon>Pseudomonadota</taxon>
        <taxon>Betaproteobacteria</taxon>
        <taxon>Burkholderiales</taxon>
        <taxon>Sphaerotilaceae</taxon>
        <taxon>Aquincola</taxon>
    </lineage>
</organism>
<proteinExistence type="predicted"/>
<feature type="domain" description="DnaJ homologue subfamily C member 28 conserved" evidence="2">
    <location>
        <begin position="40"/>
        <end position="106"/>
    </location>
</feature>
<comment type="caution">
    <text evidence="3">The sequence shown here is derived from an EMBL/GenBank/DDBJ whole genome shotgun (WGS) entry which is preliminary data.</text>
</comment>
<sequence length="142" mass="15457">MVKRTVPGRPGATPPEGPGPRGGPPGRSPSEREADLRSLEERIGEALRAAEADLRASPAWGRPLPDEGDADVPPELRMAFKLLKNAGHVPPEVALMQELQAWRDELAAMPAGPQAEALKRRIGERELLIAVRIERLARTRTL</sequence>